<evidence type="ECO:0000256" key="1">
    <source>
        <dbReference type="SAM" id="MobiDB-lite"/>
    </source>
</evidence>
<keyword evidence="2" id="KW-1133">Transmembrane helix</keyword>
<gene>
    <name evidence="3" type="ORF">QO011_003254</name>
</gene>
<sequence>MRMSPSAPFSREVAFDAARRHSRVVRTLKVAVPALALLGTIAFVLYAWLDPFRAQEVHVNIGKLDVSGDKLTMELPHLTGFNKRQEAYNVTAKTASQRIAAPGLIDLSNLEAVITMQDKSTATIRSLNGRFDSNAEILILHDQVGVTSTRGYSADMKSATIDFKAGTVKSDEHVKVNLTSGVIQADSLNITQGGATILFKGGVTSTFHTQLKPRPPANATPAQDQTP</sequence>
<dbReference type="Proteomes" id="UP001242480">
    <property type="component" value="Unassembled WGS sequence"/>
</dbReference>
<accession>A0ABU0J7J7</accession>
<dbReference type="InterPro" id="IPR010664">
    <property type="entry name" value="LipoPS_assembly_LptC-rel"/>
</dbReference>
<evidence type="ECO:0000313" key="3">
    <source>
        <dbReference type="EMBL" id="MDQ0470238.1"/>
    </source>
</evidence>
<organism evidence="3 4">
    <name type="scientific">Labrys wisconsinensis</name>
    <dbReference type="NCBI Taxonomy" id="425677"/>
    <lineage>
        <taxon>Bacteria</taxon>
        <taxon>Pseudomonadati</taxon>
        <taxon>Pseudomonadota</taxon>
        <taxon>Alphaproteobacteria</taxon>
        <taxon>Hyphomicrobiales</taxon>
        <taxon>Xanthobacteraceae</taxon>
        <taxon>Labrys</taxon>
    </lineage>
</organism>
<keyword evidence="4" id="KW-1185">Reference proteome</keyword>
<proteinExistence type="predicted"/>
<dbReference type="Pfam" id="PF06835">
    <property type="entry name" value="LptC"/>
    <property type="match status" value="1"/>
</dbReference>
<dbReference type="EMBL" id="JAUSVX010000005">
    <property type="protein sequence ID" value="MDQ0470238.1"/>
    <property type="molecule type" value="Genomic_DNA"/>
</dbReference>
<protein>
    <submittedName>
        <fullName evidence="3">Lipopolysaccharide export system protein LptC</fullName>
    </submittedName>
</protein>
<reference evidence="3 4" key="1">
    <citation type="submission" date="2023-07" db="EMBL/GenBank/DDBJ databases">
        <title>Genomic Encyclopedia of Type Strains, Phase IV (KMG-IV): sequencing the most valuable type-strain genomes for metagenomic binning, comparative biology and taxonomic classification.</title>
        <authorList>
            <person name="Goeker M."/>
        </authorList>
    </citation>
    <scope>NUCLEOTIDE SEQUENCE [LARGE SCALE GENOMIC DNA]</scope>
    <source>
        <strain evidence="3 4">DSM 19619</strain>
    </source>
</reference>
<evidence type="ECO:0000313" key="4">
    <source>
        <dbReference type="Proteomes" id="UP001242480"/>
    </source>
</evidence>
<name>A0ABU0J7J7_9HYPH</name>
<feature type="region of interest" description="Disordered" evidence="1">
    <location>
        <begin position="208"/>
        <end position="227"/>
    </location>
</feature>
<dbReference type="Gene3D" id="2.60.450.10">
    <property type="entry name" value="Lipopolysaccharide (LPS) transport protein A like domain"/>
    <property type="match status" value="1"/>
</dbReference>
<keyword evidence="2" id="KW-0472">Membrane</keyword>
<comment type="caution">
    <text evidence="3">The sequence shown here is derived from an EMBL/GenBank/DDBJ whole genome shotgun (WGS) entry which is preliminary data.</text>
</comment>
<keyword evidence="2" id="KW-0812">Transmembrane</keyword>
<dbReference type="RefSeq" id="WP_307273915.1">
    <property type="nucleotide sequence ID" value="NZ_JAUSVX010000005.1"/>
</dbReference>
<feature type="transmembrane region" description="Helical" evidence="2">
    <location>
        <begin position="30"/>
        <end position="49"/>
    </location>
</feature>
<evidence type="ECO:0000256" key="2">
    <source>
        <dbReference type="SAM" id="Phobius"/>
    </source>
</evidence>